<dbReference type="AlphaFoldDB" id="A0A8H5XV68"/>
<evidence type="ECO:0000313" key="2">
    <source>
        <dbReference type="Proteomes" id="UP000544331"/>
    </source>
</evidence>
<organism evidence="1 2">
    <name type="scientific">Fusarium mundagurra</name>
    <dbReference type="NCBI Taxonomy" id="1567541"/>
    <lineage>
        <taxon>Eukaryota</taxon>
        <taxon>Fungi</taxon>
        <taxon>Dikarya</taxon>
        <taxon>Ascomycota</taxon>
        <taxon>Pezizomycotina</taxon>
        <taxon>Sordariomycetes</taxon>
        <taxon>Hypocreomycetidae</taxon>
        <taxon>Hypocreales</taxon>
        <taxon>Nectriaceae</taxon>
        <taxon>Fusarium</taxon>
        <taxon>Fusarium fujikuroi species complex</taxon>
    </lineage>
</organism>
<accession>A0A8H5XV68</accession>
<protein>
    <submittedName>
        <fullName evidence="1">Uncharacterized protein</fullName>
    </submittedName>
</protein>
<proteinExistence type="predicted"/>
<dbReference type="EMBL" id="JAAOAN010000766">
    <property type="protein sequence ID" value="KAF5699925.1"/>
    <property type="molecule type" value="Genomic_DNA"/>
</dbReference>
<evidence type="ECO:0000313" key="1">
    <source>
        <dbReference type="EMBL" id="KAF5699925.1"/>
    </source>
</evidence>
<dbReference type="Proteomes" id="UP000544331">
    <property type="component" value="Unassembled WGS sequence"/>
</dbReference>
<name>A0A8H5XV68_9HYPO</name>
<dbReference type="OrthoDB" id="10458351at2759"/>
<comment type="caution">
    <text evidence="1">The sequence shown here is derived from an EMBL/GenBank/DDBJ whole genome shotgun (WGS) entry which is preliminary data.</text>
</comment>
<gene>
    <name evidence="1" type="ORF">FMUND_14549</name>
</gene>
<keyword evidence="2" id="KW-1185">Reference proteome</keyword>
<sequence>MTEIFLSSTKLESCFKNVKTMTLGLNPKAKRERLAPLASIMRGARFQAAAISDHFLILLELLPGLNKSLMTRGTGSLETIDLGDSLLHVSTVRWAEMTAWFAIIYSRGGRHDIRFDDAAH</sequence>
<reference evidence="1 2" key="1">
    <citation type="submission" date="2020-05" db="EMBL/GenBank/DDBJ databases">
        <title>Identification and distribution of gene clusters putatively required for synthesis of sphingolipid metabolism inhibitors in phylogenetically diverse species of the filamentous fungus Fusarium.</title>
        <authorList>
            <person name="Kim H.-S."/>
            <person name="Busman M."/>
            <person name="Brown D.W."/>
            <person name="Divon H."/>
            <person name="Uhlig S."/>
            <person name="Proctor R.H."/>
        </authorList>
    </citation>
    <scope>NUCLEOTIDE SEQUENCE [LARGE SCALE GENOMIC DNA]</scope>
    <source>
        <strain evidence="1 2">NRRL 66235</strain>
    </source>
</reference>